<feature type="coiled-coil region" evidence="3">
    <location>
        <begin position="125"/>
        <end position="159"/>
    </location>
</feature>
<dbReference type="RefSeq" id="WP_080797915.1">
    <property type="nucleotide sequence ID" value="NZ_LT828540.1"/>
</dbReference>
<dbReference type="InterPro" id="IPR011006">
    <property type="entry name" value="CheY-like_superfamily"/>
</dbReference>
<dbReference type="SMART" id="SM00448">
    <property type="entry name" value="REC"/>
    <property type="match status" value="1"/>
</dbReference>
<proteinExistence type="predicted"/>
<dbReference type="Gene3D" id="3.40.50.2300">
    <property type="match status" value="1"/>
</dbReference>
<reference evidence="5 6" key="1">
    <citation type="submission" date="2017-03" db="EMBL/GenBank/DDBJ databases">
        <authorList>
            <person name="Afonso C.L."/>
            <person name="Miller P.J."/>
            <person name="Scott M.A."/>
            <person name="Spackman E."/>
            <person name="Goraichik I."/>
            <person name="Dimitrov K.M."/>
            <person name="Suarez D.L."/>
            <person name="Swayne D.E."/>
        </authorList>
    </citation>
    <scope>NUCLEOTIDE SEQUENCE [LARGE SCALE GENOMIC DNA]</scope>
    <source>
        <strain evidence="5">PRJEB14757</strain>
    </source>
</reference>
<feature type="modified residue" description="4-aspartylphosphate" evidence="2">
    <location>
        <position position="59"/>
    </location>
</feature>
<dbReference type="SUPFAM" id="SSF52172">
    <property type="entry name" value="CheY-like"/>
    <property type="match status" value="1"/>
</dbReference>
<sequence>MKNIMIDKQQTILIIDDTPSNLTMIGCILENSYDVRVAISGIEGLKQIFKEPPALVLLDIMMPEMDGYEVISQIKNTPEISHVPVIFLTALTEQDVEKKGLAMGAVDFIRKPILPELVLARVKIHLDLQNQKKMLEIQAEELKTINEKLKKSLEEVKTLRGILPLCSFCKKIRNPNGEWIGVDEYIYLNSEADISHGLCPECLKLHYPEYN</sequence>
<name>A0A1W1HIB8_9BACT</name>
<gene>
    <name evidence="5" type="ORF">MTBBW1_60018</name>
</gene>
<organism evidence="5 6">
    <name type="scientific">Desulfamplus magnetovallimortis</name>
    <dbReference type="NCBI Taxonomy" id="1246637"/>
    <lineage>
        <taxon>Bacteria</taxon>
        <taxon>Pseudomonadati</taxon>
        <taxon>Thermodesulfobacteriota</taxon>
        <taxon>Desulfobacteria</taxon>
        <taxon>Desulfobacterales</taxon>
        <taxon>Desulfobacteraceae</taxon>
        <taxon>Desulfamplus</taxon>
    </lineage>
</organism>
<dbReference type="AlphaFoldDB" id="A0A1W1HIB8"/>
<keyword evidence="3" id="KW-0175">Coiled coil</keyword>
<evidence type="ECO:0000259" key="4">
    <source>
        <dbReference type="PROSITE" id="PS50110"/>
    </source>
</evidence>
<feature type="domain" description="Response regulatory" evidence="4">
    <location>
        <begin position="11"/>
        <end position="126"/>
    </location>
</feature>
<dbReference type="GO" id="GO:0000160">
    <property type="term" value="P:phosphorelay signal transduction system"/>
    <property type="evidence" value="ECO:0007669"/>
    <property type="project" value="InterPro"/>
</dbReference>
<evidence type="ECO:0000313" key="5">
    <source>
        <dbReference type="EMBL" id="SLM32118.1"/>
    </source>
</evidence>
<accession>A0A1W1HIB8</accession>
<protein>
    <submittedName>
        <fullName evidence="5">Response regulator receiver protein</fullName>
    </submittedName>
</protein>
<dbReference type="Proteomes" id="UP000191931">
    <property type="component" value="Unassembled WGS sequence"/>
</dbReference>
<dbReference type="EMBL" id="FWEV01000303">
    <property type="protein sequence ID" value="SLM32118.1"/>
    <property type="molecule type" value="Genomic_DNA"/>
</dbReference>
<dbReference type="PANTHER" id="PTHR44591:SF3">
    <property type="entry name" value="RESPONSE REGULATORY DOMAIN-CONTAINING PROTEIN"/>
    <property type="match status" value="1"/>
</dbReference>
<evidence type="ECO:0000256" key="1">
    <source>
        <dbReference type="ARBA" id="ARBA00022553"/>
    </source>
</evidence>
<evidence type="ECO:0000256" key="2">
    <source>
        <dbReference type="PROSITE-ProRule" id="PRU00169"/>
    </source>
</evidence>
<dbReference type="PANTHER" id="PTHR44591">
    <property type="entry name" value="STRESS RESPONSE REGULATOR PROTEIN 1"/>
    <property type="match status" value="1"/>
</dbReference>
<dbReference type="Pfam" id="PF00072">
    <property type="entry name" value="Response_reg"/>
    <property type="match status" value="1"/>
</dbReference>
<dbReference type="InterPro" id="IPR050595">
    <property type="entry name" value="Bact_response_regulator"/>
</dbReference>
<dbReference type="PROSITE" id="PS50110">
    <property type="entry name" value="RESPONSE_REGULATORY"/>
    <property type="match status" value="1"/>
</dbReference>
<evidence type="ECO:0000256" key="3">
    <source>
        <dbReference type="SAM" id="Coils"/>
    </source>
</evidence>
<keyword evidence="1 2" id="KW-0597">Phosphoprotein</keyword>
<dbReference type="InterPro" id="IPR001789">
    <property type="entry name" value="Sig_transdc_resp-reg_receiver"/>
</dbReference>
<dbReference type="OrthoDB" id="9790791at2"/>
<dbReference type="STRING" id="1246637.MTBBW1_60018"/>
<keyword evidence="6" id="KW-1185">Reference proteome</keyword>
<evidence type="ECO:0000313" key="6">
    <source>
        <dbReference type="Proteomes" id="UP000191931"/>
    </source>
</evidence>